<evidence type="ECO:0000256" key="1">
    <source>
        <dbReference type="ARBA" id="ARBA00023125"/>
    </source>
</evidence>
<dbReference type="SUPFAM" id="SSF47413">
    <property type="entry name" value="lambda repressor-like DNA-binding domains"/>
    <property type="match status" value="1"/>
</dbReference>
<dbReference type="CDD" id="cd00093">
    <property type="entry name" value="HTH_XRE"/>
    <property type="match status" value="1"/>
</dbReference>
<dbReference type="InterPro" id="IPR001387">
    <property type="entry name" value="Cro/C1-type_HTH"/>
</dbReference>
<gene>
    <name evidence="3" type="ORF">QGM71_01015</name>
</gene>
<dbReference type="SMART" id="SM00530">
    <property type="entry name" value="HTH_XRE"/>
    <property type="match status" value="1"/>
</dbReference>
<evidence type="ECO:0000259" key="2">
    <source>
        <dbReference type="PROSITE" id="PS50943"/>
    </source>
</evidence>
<dbReference type="Gene3D" id="1.10.260.40">
    <property type="entry name" value="lambda repressor-like DNA-binding domains"/>
    <property type="match status" value="1"/>
</dbReference>
<organism evidence="3 4">
    <name type="scientific">Virgibacillus tibetensis</name>
    <dbReference type="NCBI Taxonomy" id="3042313"/>
    <lineage>
        <taxon>Bacteria</taxon>
        <taxon>Bacillati</taxon>
        <taxon>Bacillota</taxon>
        <taxon>Bacilli</taxon>
        <taxon>Bacillales</taxon>
        <taxon>Bacillaceae</taxon>
        <taxon>Virgibacillus</taxon>
    </lineage>
</organism>
<name>A0ABU6KC28_9BACI</name>
<dbReference type="PANTHER" id="PTHR46558:SF3">
    <property type="entry name" value="TRANSCRIPTIONAL REGULATOR"/>
    <property type="match status" value="1"/>
</dbReference>
<accession>A0ABU6KC28</accession>
<evidence type="ECO:0000313" key="4">
    <source>
        <dbReference type="Proteomes" id="UP001335737"/>
    </source>
</evidence>
<dbReference type="Pfam" id="PF01381">
    <property type="entry name" value="HTH_3"/>
    <property type="match status" value="1"/>
</dbReference>
<keyword evidence="4" id="KW-1185">Reference proteome</keyword>
<proteinExistence type="predicted"/>
<dbReference type="InterPro" id="IPR010982">
    <property type="entry name" value="Lambda_DNA-bd_dom_sf"/>
</dbReference>
<protein>
    <submittedName>
        <fullName evidence="3">Helix-turn-helix transcriptional regulator</fullName>
    </submittedName>
</protein>
<reference evidence="3 4" key="1">
    <citation type="journal article" date="2024" name="Int. J. Syst. Evol. Microbiol.">
        <title>Virgibacillus tibetensis sp. nov., isolated from salt lake on the Tibetan Plateau of China.</title>
        <authorList>
            <person name="Phurbu D."/>
            <person name="Liu Z.-X."/>
            <person name="Wang R."/>
            <person name="Zheng Y.-Y."/>
            <person name="Liu H.-C."/>
            <person name="Zhou Y.-G."/>
            <person name="Yu Y.-J."/>
            <person name="Li A.-H."/>
        </authorList>
    </citation>
    <scope>NUCLEOTIDE SEQUENCE [LARGE SCALE GENOMIC DNA]</scope>
    <source>
        <strain evidence="3 4">C22-A2</strain>
    </source>
</reference>
<dbReference type="EMBL" id="JARZFX010000001">
    <property type="protein sequence ID" value="MEC5422072.1"/>
    <property type="molecule type" value="Genomic_DNA"/>
</dbReference>
<feature type="domain" description="HTH cro/C1-type" evidence="2">
    <location>
        <begin position="16"/>
        <end position="70"/>
    </location>
</feature>
<evidence type="ECO:0000313" key="3">
    <source>
        <dbReference type="EMBL" id="MEC5422072.1"/>
    </source>
</evidence>
<dbReference type="PROSITE" id="PS50943">
    <property type="entry name" value="HTH_CROC1"/>
    <property type="match status" value="1"/>
</dbReference>
<keyword evidence="1" id="KW-0238">DNA-binding</keyword>
<dbReference type="RefSeq" id="WP_327605645.1">
    <property type="nucleotide sequence ID" value="NZ_JARZFX010000001.1"/>
</dbReference>
<dbReference type="Proteomes" id="UP001335737">
    <property type="component" value="Unassembled WGS sequence"/>
</dbReference>
<dbReference type="PANTHER" id="PTHR46558">
    <property type="entry name" value="TRACRIPTIONAL REGULATORY PROTEIN-RELATED-RELATED"/>
    <property type="match status" value="1"/>
</dbReference>
<comment type="caution">
    <text evidence="3">The sequence shown here is derived from an EMBL/GenBank/DDBJ whole genome shotgun (WGS) entry which is preliminary data.</text>
</comment>
<sequence length="133" mass="15443">MTRKKTKLSQYVGNKIREYRKKQKLTQKELGDKIGVKHNTISSYESGTVSPEQDSLFALSRALEVKVDDFFPARDDSLGNLDRAIELSNEDLNLDELGFLNDLLLQVNTLEGEERKRFWDNIKFAVEFYKSHK</sequence>